<reference evidence="1" key="1">
    <citation type="submission" date="2017-07" db="EMBL/GenBank/DDBJ databases">
        <authorList>
            <person name="Mikheyev A."/>
            <person name="Grau M."/>
        </authorList>
    </citation>
    <scope>NUCLEOTIDE SEQUENCE</scope>
    <source>
        <tissue evidence="1">Venom_gland</tissue>
    </source>
</reference>
<proteinExistence type="predicted"/>
<name>A0A2D4FV15_MICCO</name>
<protein>
    <submittedName>
        <fullName evidence="1">Uncharacterized protein</fullName>
    </submittedName>
</protein>
<accession>A0A2D4FV15</accession>
<organism evidence="1">
    <name type="scientific">Micrurus corallinus</name>
    <name type="common">Brazilian coral snake</name>
    <dbReference type="NCBI Taxonomy" id="54390"/>
    <lineage>
        <taxon>Eukaryota</taxon>
        <taxon>Metazoa</taxon>
        <taxon>Chordata</taxon>
        <taxon>Craniata</taxon>
        <taxon>Vertebrata</taxon>
        <taxon>Euteleostomi</taxon>
        <taxon>Lepidosauria</taxon>
        <taxon>Squamata</taxon>
        <taxon>Bifurcata</taxon>
        <taxon>Unidentata</taxon>
        <taxon>Episquamata</taxon>
        <taxon>Toxicofera</taxon>
        <taxon>Serpentes</taxon>
        <taxon>Colubroidea</taxon>
        <taxon>Elapidae</taxon>
        <taxon>Elapinae</taxon>
        <taxon>Micrurus</taxon>
    </lineage>
</organism>
<reference evidence="1" key="2">
    <citation type="submission" date="2017-11" db="EMBL/GenBank/DDBJ databases">
        <title>Coralsnake Venomics: Analyses of Venom Gland Transcriptomes and Proteomes of Six Brazilian Taxa.</title>
        <authorList>
            <person name="Aird S.D."/>
            <person name="Jorge da Silva N."/>
            <person name="Qiu L."/>
            <person name="Villar-Briones A."/>
            <person name="Aparecida-Saddi V."/>
            <person name="Campos-Telles M.P."/>
            <person name="Grau M."/>
            <person name="Mikheyev A.S."/>
        </authorList>
    </citation>
    <scope>NUCLEOTIDE SEQUENCE</scope>
    <source>
        <tissue evidence="1">Venom_gland</tissue>
    </source>
</reference>
<dbReference type="EMBL" id="IACJ01093148">
    <property type="protein sequence ID" value="LAA51307.1"/>
    <property type="molecule type" value="Transcribed_RNA"/>
</dbReference>
<dbReference type="AlphaFoldDB" id="A0A2D4FV15"/>
<evidence type="ECO:0000313" key="1">
    <source>
        <dbReference type="EMBL" id="LAA51307.1"/>
    </source>
</evidence>
<sequence length="111" mass="12798">MTKIICKEVPPSLKEKKSHVDKNCFTFFPISLPNVLLGSQPHWTNLIPSIKHIEIFNSHLVMAYMATNKYQPLHAVSSKNHFVSILFRIKLSNKRLCLCEQATHCRKVIIL</sequence>